<name>A0A438FJL2_VITVI</name>
<sequence length="52" mass="5572">MFDSLNATELIVPTSPGLCPPKGFFPFEAEGEDSGYNPLAMPSSTPYKVSHP</sequence>
<comment type="caution">
    <text evidence="1">The sequence shown here is derived from an EMBL/GenBank/DDBJ whole genome shotgun (WGS) entry which is preliminary data.</text>
</comment>
<dbReference type="Proteomes" id="UP000288805">
    <property type="component" value="Unassembled WGS sequence"/>
</dbReference>
<evidence type="ECO:0000313" key="2">
    <source>
        <dbReference type="Proteomes" id="UP000288805"/>
    </source>
</evidence>
<protein>
    <submittedName>
        <fullName evidence="1">Uncharacterized protein</fullName>
    </submittedName>
</protein>
<organism evidence="1 2">
    <name type="scientific">Vitis vinifera</name>
    <name type="common">Grape</name>
    <dbReference type="NCBI Taxonomy" id="29760"/>
    <lineage>
        <taxon>Eukaryota</taxon>
        <taxon>Viridiplantae</taxon>
        <taxon>Streptophyta</taxon>
        <taxon>Embryophyta</taxon>
        <taxon>Tracheophyta</taxon>
        <taxon>Spermatophyta</taxon>
        <taxon>Magnoliopsida</taxon>
        <taxon>eudicotyledons</taxon>
        <taxon>Gunneridae</taxon>
        <taxon>Pentapetalae</taxon>
        <taxon>rosids</taxon>
        <taxon>Vitales</taxon>
        <taxon>Vitaceae</taxon>
        <taxon>Viteae</taxon>
        <taxon>Vitis</taxon>
    </lineage>
</organism>
<gene>
    <name evidence="1" type="ORF">CK203_088224</name>
</gene>
<proteinExistence type="predicted"/>
<evidence type="ECO:0000313" key="1">
    <source>
        <dbReference type="EMBL" id="RVW60177.1"/>
    </source>
</evidence>
<accession>A0A438FJL2</accession>
<reference evidence="1 2" key="1">
    <citation type="journal article" date="2018" name="PLoS Genet.">
        <title>Population sequencing reveals clonal diversity and ancestral inbreeding in the grapevine cultivar Chardonnay.</title>
        <authorList>
            <person name="Roach M.J."/>
            <person name="Johnson D.L."/>
            <person name="Bohlmann J."/>
            <person name="van Vuuren H.J."/>
            <person name="Jones S.J."/>
            <person name="Pretorius I.S."/>
            <person name="Schmidt S.A."/>
            <person name="Borneman A.R."/>
        </authorList>
    </citation>
    <scope>NUCLEOTIDE SEQUENCE [LARGE SCALE GENOMIC DNA]</scope>
    <source>
        <strain evidence="2">cv. Chardonnay</strain>
        <tissue evidence="1">Leaf</tissue>
    </source>
</reference>
<dbReference type="AlphaFoldDB" id="A0A438FJL2"/>
<dbReference type="EMBL" id="QGNW01000868">
    <property type="protein sequence ID" value="RVW60177.1"/>
    <property type="molecule type" value="Genomic_DNA"/>
</dbReference>